<keyword evidence="7" id="KW-1185">Reference proteome</keyword>
<reference evidence="6 7" key="1">
    <citation type="journal article" date="2019" name="Int. J. Syst. Evol. Microbiol.">
        <title>The Global Catalogue of Microorganisms (GCM) 10K type strain sequencing project: providing services to taxonomists for standard genome sequencing and annotation.</title>
        <authorList>
            <consortium name="The Broad Institute Genomics Platform"/>
            <consortium name="The Broad Institute Genome Sequencing Center for Infectious Disease"/>
            <person name="Wu L."/>
            <person name="Ma J."/>
        </authorList>
    </citation>
    <scope>NUCLEOTIDE SEQUENCE [LARGE SCALE GENOMIC DNA]</scope>
    <source>
        <strain evidence="6 7">XZGYJ-43</strain>
    </source>
</reference>
<feature type="transmembrane region" description="Helical" evidence="5">
    <location>
        <begin position="218"/>
        <end position="240"/>
    </location>
</feature>
<feature type="transmembrane region" description="Helical" evidence="5">
    <location>
        <begin position="101"/>
        <end position="124"/>
    </location>
</feature>
<accession>A0ABD5Z7K0</accession>
<comment type="caution">
    <text evidence="6">The sequence shown here is derived from an EMBL/GenBank/DDBJ whole genome shotgun (WGS) entry which is preliminary data.</text>
</comment>
<dbReference type="Gene3D" id="1.20.1080.10">
    <property type="entry name" value="Glycerol uptake facilitator protein"/>
    <property type="match status" value="1"/>
</dbReference>
<feature type="transmembrane region" description="Helical" evidence="5">
    <location>
        <begin position="148"/>
        <end position="167"/>
    </location>
</feature>
<keyword evidence="4 5" id="KW-0472">Membrane</keyword>
<feature type="transmembrane region" description="Helical" evidence="5">
    <location>
        <begin position="20"/>
        <end position="44"/>
    </location>
</feature>
<dbReference type="GO" id="GO:0016020">
    <property type="term" value="C:membrane"/>
    <property type="evidence" value="ECO:0007669"/>
    <property type="project" value="UniProtKB-SubCell"/>
</dbReference>
<dbReference type="EMBL" id="JBHTAR010000011">
    <property type="protein sequence ID" value="MFC7201131.1"/>
    <property type="molecule type" value="Genomic_DNA"/>
</dbReference>
<sequence>MLAQQIREGLHELERSASGLFLSGLSAGLDIGFGPLFMAVILSLVGGHWGEPATEIAVAFAYTIGFVFVILGRSELFTEHTTLAVLPVLDRRASLRQLGRLWGIVYVANVVGGLLFGAAAVYLAPRYGIAEASAFAHIAAPLVAKEPLVLLMGGVLAGWLMGLLSWLVTAAEETISQVFFVWLVTVAIGLGHLPHSIAGSVEVFTGMLTSPAIGLLDYVRFMVLATGGNIAGGTVFVALLKYGHIVRGGG</sequence>
<evidence type="ECO:0000256" key="3">
    <source>
        <dbReference type="ARBA" id="ARBA00022989"/>
    </source>
</evidence>
<protein>
    <submittedName>
        <fullName evidence="6">Formate/nitrite transporter family protein</fullName>
    </submittedName>
</protein>
<evidence type="ECO:0000256" key="1">
    <source>
        <dbReference type="ARBA" id="ARBA00004141"/>
    </source>
</evidence>
<evidence type="ECO:0000256" key="4">
    <source>
        <dbReference type="ARBA" id="ARBA00023136"/>
    </source>
</evidence>
<feature type="transmembrane region" description="Helical" evidence="5">
    <location>
        <begin position="179"/>
        <end position="198"/>
    </location>
</feature>
<dbReference type="Proteomes" id="UP001596447">
    <property type="component" value="Unassembled WGS sequence"/>
</dbReference>
<keyword evidence="3 5" id="KW-1133">Transmembrane helix</keyword>
<gene>
    <name evidence="6" type="ORF">ACFQJ9_17240</name>
</gene>
<evidence type="ECO:0000256" key="5">
    <source>
        <dbReference type="SAM" id="Phobius"/>
    </source>
</evidence>
<dbReference type="InterPro" id="IPR000292">
    <property type="entry name" value="For/NO2_transpt"/>
</dbReference>
<evidence type="ECO:0000256" key="2">
    <source>
        <dbReference type="ARBA" id="ARBA00022692"/>
    </source>
</evidence>
<dbReference type="RefSeq" id="WP_279530119.1">
    <property type="nucleotide sequence ID" value="NZ_CP122312.1"/>
</dbReference>
<dbReference type="AlphaFoldDB" id="A0ABD5Z7K0"/>
<dbReference type="PANTHER" id="PTHR30520">
    <property type="entry name" value="FORMATE TRANSPORTER-RELATED"/>
    <property type="match status" value="1"/>
</dbReference>
<dbReference type="Pfam" id="PF01226">
    <property type="entry name" value="Form_Nir_trans"/>
    <property type="match status" value="1"/>
</dbReference>
<feature type="transmembrane region" description="Helical" evidence="5">
    <location>
        <begin position="56"/>
        <end position="72"/>
    </location>
</feature>
<evidence type="ECO:0000313" key="7">
    <source>
        <dbReference type="Proteomes" id="UP001596447"/>
    </source>
</evidence>
<dbReference type="InterPro" id="IPR023271">
    <property type="entry name" value="Aquaporin-like"/>
</dbReference>
<organism evidence="6 7">
    <name type="scientific">Halospeciosus flavus</name>
    <dbReference type="NCBI Taxonomy" id="3032283"/>
    <lineage>
        <taxon>Archaea</taxon>
        <taxon>Methanobacteriati</taxon>
        <taxon>Methanobacteriota</taxon>
        <taxon>Stenosarchaea group</taxon>
        <taxon>Halobacteria</taxon>
        <taxon>Halobacteriales</taxon>
        <taxon>Halobacteriaceae</taxon>
        <taxon>Halospeciosus</taxon>
    </lineage>
</organism>
<dbReference type="PANTHER" id="PTHR30520:SF2">
    <property type="entry name" value="INNER MEMBRANE PROTEIN YFDC"/>
    <property type="match status" value="1"/>
</dbReference>
<name>A0ABD5Z7K0_9EURY</name>
<keyword evidence="2 5" id="KW-0812">Transmembrane</keyword>
<comment type="subcellular location">
    <subcellularLocation>
        <location evidence="1">Membrane</location>
        <topology evidence="1">Multi-pass membrane protein</topology>
    </subcellularLocation>
</comment>
<proteinExistence type="predicted"/>
<evidence type="ECO:0000313" key="6">
    <source>
        <dbReference type="EMBL" id="MFC7201131.1"/>
    </source>
</evidence>